<dbReference type="PANTHER" id="PTHR31102:SF1">
    <property type="entry name" value="CATION_H+ EXCHANGER DOMAIN-CONTAINING PROTEIN"/>
    <property type="match status" value="1"/>
</dbReference>
<dbReference type="EMBL" id="LJIJ01000096">
    <property type="protein sequence ID" value="ODN02785.1"/>
    <property type="molecule type" value="Genomic_DNA"/>
</dbReference>
<reference evidence="9 10" key="1">
    <citation type="journal article" date="2016" name="Genome Biol. Evol.">
        <title>Gene Family Evolution Reflects Adaptation to Soil Environmental Stressors in the Genome of the Collembolan Orchesella cincta.</title>
        <authorList>
            <person name="Faddeeva-Vakhrusheva A."/>
            <person name="Derks M.F."/>
            <person name="Anvar S.Y."/>
            <person name="Agamennone V."/>
            <person name="Suring W."/>
            <person name="Smit S."/>
            <person name="van Straalen N.M."/>
            <person name="Roelofs D."/>
        </authorList>
    </citation>
    <scope>NUCLEOTIDE SEQUENCE [LARGE SCALE GENOMIC DNA]</scope>
    <source>
        <tissue evidence="9">Mixed pool</tissue>
    </source>
</reference>
<evidence type="ECO:0000313" key="10">
    <source>
        <dbReference type="Proteomes" id="UP000094527"/>
    </source>
</evidence>
<comment type="subcellular location">
    <subcellularLocation>
        <location evidence="1">Membrane</location>
        <topology evidence="1">Multi-pass membrane protein</topology>
    </subcellularLocation>
</comment>
<name>A0A1D2NCH5_ORCCI</name>
<feature type="transmembrane region" description="Helical" evidence="7">
    <location>
        <begin position="369"/>
        <end position="391"/>
    </location>
</feature>
<proteinExistence type="inferred from homology"/>
<sequence length="531" mass="56627">METEAEGSISSEPPTASRSLITLITQWTPPIWLEKLAISFAVPILIWMVTFLWVGEDGLPGGQIFALLVLIFFGIATGYAMELIRFPPLLGMLMVGMAIRNVPGIKFAVDLTGDVSSTLRQTALVVILIRAGLGLDPTALAKLSAVVIKLAFGPCLMEAATIGIATHFILDFPWAWGFLMGFIIAAVSPAVIVPCLLNLRDQGYGVAKGIPTIVIAAASVDDILAISAFGVALGFALNQDESLAMTIIQGPIELVLGISFGIFWGLGLGIFLSQSEDTNKDSTIFRLVFLLFGGCLSVFGFQYIKFAGSGALGCLTAAFVAATLWRRKGVLADNDNLNWSFQKLWFVFQPLLFGLIGCEIDFSTLDPNIVLLGLICLVIGLSIRITTSFYMVARAGLTVKERLFIAMAWLPKATVQAAIGPVAYDLARQQNAGASAEKLGLEVLTIAVLAILVTAPIGAIAIMLFGPKLLSKDSEVISGESANLTADKFETESKNEEEAVSSNNGEGDLKNKSTAIKLTSISIQVPLNDDN</sequence>
<dbReference type="GO" id="GO:0015297">
    <property type="term" value="F:antiporter activity"/>
    <property type="evidence" value="ECO:0007669"/>
    <property type="project" value="InterPro"/>
</dbReference>
<dbReference type="OrthoDB" id="423807at2759"/>
<organism evidence="9 10">
    <name type="scientific">Orchesella cincta</name>
    <name type="common">Springtail</name>
    <name type="synonym">Podura cincta</name>
    <dbReference type="NCBI Taxonomy" id="48709"/>
    <lineage>
        <taxon>Eukaryota</taxon>
        <taxon>Metazoa</taxon>
        <taxon>Ecdysozoa</taxon>
        <taxon>Arthropoda</taxon>
        <taxon>Hexapoda</taxon>
        <taxon>Collembola</taxon>
        <taxon>Entomobryomorpha</taxon>
        <taxon>Entomobryoidea</taxon>
        <taxon>Orchesellidae</taxon>
        <taxon>Orchesellinae</taxon>
        <taxon>Orchesella</taxon>
    </lineage>
</organism>
<feature type="transmembrane region" description="Helical" evidence="7">
    <location>
        <begin position="307"/>
        <end position="325"/>
    </location>
</feature>
<feature type="region of interest" description="Disordered" evidence="6">
    <location>
        <begin position="487"/>
        <end position="511"/>
    </location>
</feature>
<feature type="transmembrane region" description="Helical" evidence="7">
    <location>
        <begin position="444"/>
        <end position="465"/>
    </location>
</feature>
<accession>A0A1D2NCH5</accession>
<evidence type="ECO:0000313" key="9">
    <source>
        <dbReference type="EMBL" id="ODN02785.1"/>
    </source>
</evidence>
<keyword evidence="10" id="KW-1185">Reference proteome</keyword>
<protein>
    <submittedName>
        <fullName evidence="9">Mitochondrial sodium/hydrogen exchanger 9B2</fullName>
    </submittedName>
</protein>
<keyword evidence="3 7" id="KW-0812">Transmembrane</keyword>
<keyword evidence="4 7" id="KW-1133">Transmembrane helix</keyword>
<evidence type="ECO:0000256" key="1">
    <source>
        <dbReference type="ARBA" id="ARBA00004141"/>
    </source>
</evidence>
<dbReference type="PANTHER" id="PTHR31102">
    <property type="match status" value="1"/>
</dbReference>
<dbReference type="GO" id="GO:1902600">
    <property type="term" value="P:proton transmembrane transport"/>
    <property type="evidence" value="ECO:0007669"/>
    <property type="project" value="InterPro"/>
</dbReference>
<dbReference type="InterPro" id="IPR038770">
    <property type="entry name" value="Na+/solute_symporter_sf"/>
</dbReference>
<evidence type="ECO:0000259" key="8">
    <source>
        <dbReference type="Pfam" id="PF00999"/>
    </source>
</evidence>
<dbReference type="Gene3D" id="1.20.1530.20">
    <property type="match status" value="1"/>
</dbReference>
<feature type="transmembrane region" description="Helical" evidence="7">
    <location>
        <begin position="61"/>
        <end position="84"/>
    </location>
</feature>
<comment type="similarity">
    <text evidence="2">Belongs to the monovalent cation:proton antiporter 1 (CPA1) transporter (TC 2.A.36) family.</text>
</comment>
<feature type="compositionally biased region" description="Basic and acidic residues" evidence="6">
    <location>
        <begin position="487"/>
        <end position="497"/>
    </location>
</feature>
<dbReference type="AlphaFoldDB" id="A0A1D2NCH5"/>
<dbReference type="InterPro" id="IPR051843">
    <property type="entry name" value="CPA1_transporter"/>
</dbReference>
<evidence type="ECO:0000256" key="2">
    <source>
        <dbReference type="ARBA" id="ARBA00007367"/>
    </source>
</evidence>
<dbReference type="OMA" id="RNWSVSC"/>
<dbReference type="STRING" id="48709.A0A1D2NCH5"/>
<evidence type="ECO:0000256" key="7">
    <source>
        <dbReference type="SAM" id="Phobius"/>
    </source>
</evidence>
<comment type="caution">
    <text evidence="9">The sequence shown here is derived from an EMBL/GenBank/DDBJ whole genome shotgun (WGS) entry which is preliminary data.</text>
</comment>
<evidence type="ECO:0000256" key="5">
    <source>
        <dbReference type="ARBA" id="ARBA00023136"/>
    </source>
</evidence>
<dbReference type="InterPro" id="IPR006153">
    <property type="entry name" value="Cation/H_exchanger_TM"/>
</dbReference>
<feature type="transmembrane region" description="Helical" evidence="7">
    <location>
        <begin position="254"/>
        <end position="272"/>
    </location>
</feature>
<feature type="transmembrane region" description="Helical" evidence="7">
    <location>
        <begin position="150"/>
        <end position="170"/>
    </location>
</feature>
<feature type="transmembrane region" description="Helical" evidence="7">
    <location>
        <begin position="209"/>
        <end position="234"/>
    </location>
</feature>
<feature type="transmembrane region" description="Helical" evidence="7">
    <location>
        <begin position="345"/>
        <end position="363"/>
    </location>
</feature>
<feature type="transmembrane region" description="Helical" evidence="7">
    <location>
        <begin position="284"/>
        <end position="301"/>
    </location>
</feature>
<evidence type="ECO:0000256" key="3">
    <source>
        <dbReference type="ARBA" id="ARBA00022692"/>
    </source>
</evidence>
<keyword evidence="5 7" id="KW-0472">Membrane</keyword>
<evidence type="ECO:0000256" key="4">
    <source>
        <dbReference type="ARBA" id="ARBA00022989"/>
    </source>
</evidence>
<dbReference type="GO" id="GO:0016020">
    <property type="term" value="C:membrane"/>
    <property type="evidence" value="ECO:0007669"/>
    <property type="project" value="UniProtKB-SubCell"/>
</dbReference>
<evidence type="ECO:0000256" key="6">
    <source>
        <dbReference type="SAM" id="MobiDB-lite"/>
    </source>
</evidence>
<feature type="domain" description="Cation/H+ exchanger transmembrane" evidence="8">
    <location>
        <begin position="71"/>
        <end position="457"/>
    </location>
</feature>
<gene>
    <name evidence="9" type="ORF">Ocin01_03935</name>
</gene>
<feature type="transmembrane region" description="Helical" evidence="7">
    <location>
        <begin position="36"/>
        <end position="55"/>
    </location>
</feature>
<dbReference type="Pfam" id="PF00999">
    <property type="entry name" value="Na_H_Exchanger"/>
    <property type="match status" value="1"/>
</dbReference>
<feature type="transmembrane region" description="Helical" evidence="7">
    <location>
        <begin position="176"/>
        <end position="197"/>
    </location>
</feature>
<dbReference type="Proteomes" id="UP000094527">
    <property type="component" value="Unassembled WGS sequence"/>
</dbReference>